<evidence type="ECO:0000256" key="5">
    <source>
        <dbReference type="RuleBase" id="RU003516"/>
    </source>
</evidence>
<dbReference type="AlphaFoldDB" id="A0A223FZ52"/>
<dbReference type="GO" id="GO:0008301">
    <property type="term" value="F:DNA binding, bending"/>
    <property type="evidence" value="ECO:0007669"/>
    <property type="project" value="InterPro"/>
</dbReference>
<evidence type="ECO:0000256" key="2">
    <source>
        <dbReference type="ARBA" id="ARBA00023125"/>
    </source>
</evidence>
<feature type="domain" description="Alpha box" evidence="7">
    <location>
        <begin position="68"/>
        <end position="123"/>
    </location>
</feature>
<organism evidence="8">
    <name type="scientific">Trichoderma spinulosum</name>
    <name type="common">Hypocrea spinulosa</name>
    <dbReference type="NCBI Taxonomy" id="1491020"/>
    <lineage>
        <taxon>Eukaryota</taxon>
        <taxon>Fungi</taxon>
        <taxon>Dikarya</taxon>
        <taxon>Ascomycota</taxon>
        <taxon>Pezizomycotina</taxon>
        <taxon>Sordariomycetes</taxon>
        <taxon>Hypocreomycetidae</taxon>
        <taxon>Hypocreales</taxon>
        <taxon>Hypocreaceae</taxon>
        <taxon>Trichoderma</taxon>
    </lineage>
</organism>
<accession>A0A223FZ52</accession>
<proteinExistence type="inferred from homology"/>
<dbReference type="PROSITE" id="PS51325">
    <property type="entry name" value="ALPHA_BOX"/>
    <property type="match status" value="1"/>
</dbReference>
<dbReference type="EMBL" id="KY624603">
    <property type="protein sequence ID" value="AST15015.1"/>
    <property type="molecule type" value="Genomic_DNA"/>
</dbReference>
<sequence length="361" mass="40391">MTSRAELEKHLSVLRTEDILRLLRDDTLMELATGYFAPLAVASNQSEAREPPPVTAPTSQPGEALLDKAKRPLNAFMAFRSYYLRLFPEIQQKTASGFLTTLWNKDPCRNKWALIAKVYSFVRDQLGRDKVSLSYFLNVSCPIMKIIDPSIYLSAFGWSVGDEAGMPRLIQVDADSIQEIESDDYPRTEKDLLSEIIHVGYLPNDCGNLMETMNASSNSTMTTPSNSIPAASTKEMADFMKIIETDPFQAAKELLGDHFEEKKVSVLGVKSHLVDDLSAVNHLPLQFIYPDPQHVYNYASTTTAPQQYQDAAPPTGYFSMPESDTFDLDNPWDIDKMFGHQENEGERAAGLPPSAQYNAQE</sequence>
<evidence type="ECO:0000256" key="4">
    <source>
        <dbReference type="ARBA" id="ARBA00023242"/>
    </source>
</evidence>
<evidence type="ECO:0000256" key="6">
    <source>
        <dbReference type="SAM" id="MobiDB-lite"/>
    </source>
</evidence>
<evidence type="ECO:0000313" key="8">
    <source>
        <dbReference type="EMBL" id="AST15015.1"/>
    </source>
</evidence>
<evidence type="ECO:0000259" key="7">
    <source>
        <dbReference type="PROSITE" id="PS51325"/>
    </source>
</evidence>
<feature type="region of interest" description="Disordered" evidence="6">
    <location>
        <begin position="337"/>
        <end position="361"/>
    </location>
</feature>
<dbReference type="GO" id="GO:0045895">
    <property type="term" value="P:positive regulation of mating-type specific transcription, DNA-templated"/>
    <property type="evidence" value="ECO:0007669"/>
    <property type="project" value="InterPro"/>
</dbReference>
<comment type="similarity">
    <text evidence="5">Belongs to the MATALPHA1 family.</text>
</comment>
<dbReference type="InterPro" id="IPR006856">
    <property type="entry name" value="MATalpha_HMGbox"/>
</dbReference>
<keyword evidence="3 5" id="KW-0804">Transcription</keyword>
<evidence type="ECO:0000256" key="3">
    <source>
        <dbReference type="ARBA" id="ARBA00023163"/>
    </source>
</evidence>
<keyword evidence="4 5" id="KW-0539">Nucleus</keyword>
<dbReference type="Pfam" id="PF04769">
    <property type="entry name" value="MATalpha_HMGbox"/>
    <property type="match status" value="1"/>
</dbReference>
<keyword evidence="1 5" id="KW-0805">Transcription regulation</keyword>
<comment type="subcellular location">
    <subcellularLocation>
        <location evidence="5">Nucleus</location>
    </subcellularLocation>
</comment>
<name>A0A223FZ52_TRISN</name>
<protein>
    <submittedName>
        <fullName evidence="8">Mat1-1-1</fullName>
    </submittedName>
</protein>
<keyword evidence="2 5" id="KW-0238">DNA-binding</keyword>
<dbReference type="GO" id="GO:0005634">
    <property type="term" value="C:nucleus"/>
    <property type="evidence" value="ECO:0007669"/>
    <property type="project" value="UniProtKB-SubCell"/>
</dbReference>
<feature type="compositionally biased region" description="Basic and acidic residues" evidence="6">
    <location>
        <begin position="337"/>
        <end position="347"/>
    </location>
</feature>
<evidence type="ECO:0000256" key="1">
    <source>
        <dbReference type="ARBA" id="ARBA00023015"/>
    </source>
</evidence>
<reference evidence="8" key="1">
    <citation type="submission" date="2017-02" db="EMBL/GenBank/DDBJ databases">
        <title>Direct repeat-mediated elimination of the MAT1-2 locus is responsible for unidirectional mating-type switching in Chromocrea spinulosa.</title>
        <authorList>
            <person name="Yun S.-H."/>
        </authorList>
    </citation>
    <scope>NUCLEOTIDE SEQUENCE</scope>
    <source>
        <strain evidence="8">Cs27</strain>
    </source>
</reference>